<name>A0ABY2UV54_9RHOB</name>
<comment type="caution">
    <text evidence="1">The sequence shown here is derived from an EMBL/GenBank/DDBJ whole genome shotgun (WGS) entry which is preliminary data.</text>
</comment>
<evidence type="ECO:0000313" key="1">
    <source>
        <dbReference type="EMBL" id="TLP64574.1"/>
    </source>
</evidence>
<dbReference type="RefSeq" id="WP_138163393.1">
    <property type="nucleotide sequence ID" value="NZ_VAUA01000005.1"/>
</dbReference>
<dbReference type="EMBL" id="VAUA01000005">
    <property type="protein sequence ID" value="TLP64574.1"/>
    <property type="molecule type" value="Genomic_DNA"/>
</dbReference>
<organism evidence="1 2">
    <name type="scientific">Parasedimentitalea maritima</name>
    <dbReference type="NCBI Taxonomy" id="2578117"/>
    <lineage>
        <taxon>Bacteria</taxon>
        <taxon>Pseudomonadati</taxon>
        <taxon>Pseudomonadota</taxon>
        <taxon>Alphaproteobacteria</taxon>
        <taxon>Rhodobacterales</taxon>
        <taxon>Paracoccaceae</taxon>
        <taxon>Parasedimentitalea</taxon>
    </lineage>
</organism>
<accession>A0ABY2UV54</accession>
<proteinExistence type="predicted"/>
<keyword evidence="2" id="KW-1185">Reference proteome</keyword>
<sequence length="62" mass="6887">MGQEWYSGCDYSTGRFCVNNPHEFPKDDGFTQRDAAADLAASETKVYLIHIKAATVCPRVFG</sequence>
<reference evidence="1 2" key="1">
    <citation type="submission" date="2019-05" db="EMBL/GenBank/DDBJ databases">
        <title>Draft genome sequence of Pelagicola sp. DSW4-44.</title>
        <authorList>
            <person name="Oh J."/>
        </authorList>
    </citation>
    <scope>NUCLEOTIDE SEQUENCE [LARGE SCALE GENOMIC DNA]</scope>
    <source>
        <strain evidence="1 2">DSW4-44</strain>
    </source>
</reference>
<protein>
    <submittedName>
        <fullName evidence="1">Uncharacterized protein</fullName>
    </submittedName>
</protein>
<dbReference type="Proteomes" id="UP000305041">
    <property type="component" value="Unassembled WGS sequence"/>
</dbReference>
<evidence type="ECO:0000313" key="2">
    <source>
        <dbReference type="Proteomes" id="UP000305041"/>
    </source>
</evidence>
<gene>
    <name evidence="1" type="ORF">FEE96_12495</name>
</gene>